<dbReference type="Pfam" id="PF02824">
    <property type="entry name" value="TGS"/>
    <property type="match status" value="1"/>
</dbReference>
<dbReference type="PANTHER" id="PTHR43061">
    <property type="entry name" value="GTP DIPHOSPHOKINASE RSH1, CHLOROPLASTIC-RELATED"/>
    <property type="match status" value="1"/>
</dbReference>
<dbReference type="Gene3D" id="1.10.3210.10">
    <property type="entry name" value="Hypothetical protein af1432"/>
    <property type="match status" value="1"/>
</dbReference>
<gene>
    <name evidence="10" type="ORF">V8G54_019647</name>
</gene>
<dbReference type="InterPro" id="IPR043519">
    <property type="entry name" value="NT_sf"/>
</dbReference>
<organism evidence="10 11">
    <name type="scientific">Vigna mungo</name>
    <name type="common">Black gram</name>
    <name type="synonym">Phaseolus mungo</name>
    <dbReference type="NCBI Taxonomy" id="3915"/>
    <lineage>
        <taxon>Eukaryota</taxon>
        <taxon>Viridiplantae</taxon>
        <taxon>Streptophyta</taxon>
        <taxon>Embryophyta</taxon>
        <taxon>Tracheophyta</taxon>
        <taxon>Spermatophyta</taxon>
        <taxon>Magnoliopsida</taxon>
        <taxon>eudicotyledons</taxon>
        <taxon>Gunneridae</taxon>
        <taxon>Pentapetalae</taxon>
        <taxon>rosids</taxon>
        <taxon>fabids</taxon>
        <taxon>Fabales</taxon>
        <taxon>Fabaceae</taxon>
        <taxon>Papilionoideae</taxon>
        <taxon>50 kb inversion clade</taxon>
        <taxon>NPAAA clade</taxon>
        <taxon>indigoferoid/millettioid clade</taxon>
        <taxon>Phaseoleae</taxon>
        <taxon>Vigna</taxon>
    </lineage>
</organism>
<dbReference type="InterPro" id="IPR012675">
    <property type="entry name" value="Beta-grasp_dom_sf"/>
</dbReference>
<dbReference type="GO" id="GO:0005525">
    <property type="term" value="F:GTP binding"/>
    <property type="evidence" value="ECO:0007669"/>
    <property type="project" value="UniProtKB-KW"/>
</dbReference>
<dbReference type="GO" id="GO:0008728">
    <property type="term" value="F:GTP diphosphokinase activity"/>
    <property type="evidence" value="ECO:0007669"/>
    <property type="project" value="UniProtKB-EC"/>
</dbReference>
<evidence type="ECO:0000256" key="3">
    <source>
        <dbReference type="ARBA" id="ARBA00023016"/>
    </source>
</evidence>
<evidence type="ECO:0000313" key="11">
    <source>
        <dbReference type="Proteomes" id="UP001374535"/>
    </source>
</evidence>
<dbReference type="GO" id="GO:0015969">
    <property type="term" value="P:guanosine tetraphosphate metabolic process"/>
    <property type="evidence" value="ECO:0007669"/>
    <property type="project" value="InterPro"/>
</dbReference>
<dbReference type="Gene3D" id="3.10.20.30">
    <property type="match status" value="1"/>
</dbReference>
<dbReference type="EMBL" id="CP144695">
    <property type="protein sequence ID" value="WVZ06301.1"/>
    <property type="molecule type" value="Genomic_DNA"/>
</dbReference>
<dbReference type="FunFam" id="1.10.3210.10:FF:000001">
    <property type="entry name" value="GTP pyrophosphokinase RelA"/>
    <property type="match status" value="1"/>
</dbReference>
<evidence type="ECO:0000256" key="2">
    <source>
        <dbReference type="ARBA" id="ARBA00013251"/>
    </source>
</evidence>
<dbReference type="SUPFAM" id="SSF81271">
    <property type="entry name" value="TGS-like"/>
    <property type="match status" value="1"/>
</dbReference>
<evidence type="ECO:0000256" key="6">
    <source>
        <dbReference type="ARBA" id="ARBA00075768"/>
    </source>
</evidence>
<dbReference type="InterPro" id="IPR006674">
    <property type="entry name" value="HD_domain"/>
</dbReference>
<evidence type="ECO:0000259" key="9">
    <source>
        <dbReference type="PROSITE" id="PS51880"/>
    </source>
</evidence>
<feature type="domain" description="HD" evidence="8">
    <location>
        <begin position="188"/>
        <end position="295"/>
    </location>
</feature>
<dbReference type="PANTHER" id="PTHR43061:SF1">
    <property type="entry name" value="GTP DIPHOSPHOKINASE RSH1, CHLOROPLASTIC-RELATED"/>
    <property type="match status" value="1"/>
</dbReference>
<keyword evidence="11" id="KW-1185">Reference proteome</keyword>
<keyword evidence="4" id="KW-0547">Nucleotide-binding</keyword>
<dbReference type="InterPro" id="IPR004095">
    <property type="entry name" value="TGS"/>
</dbReference>
<dbReference type="PROSITE" id="PS51880">
    <property type="entry name" value="TGS"/>
    <property type="match status" value="1"/>
</dbReference>
<accession>A0AAQ3RVY4</accession>
<dbReference type="EC" id="2.7.6.5" evidence="2"/>
<evidence type="ECO:0000256" key="4">
    <source>
        <dbReference type="ARBA" id="ARBA00023134"/>
    </source>
</evidence>
<dbReference type="SMART" id="SM00471">
    <property type="entry name" value="HDc"/>
    <property type="match status" value="1"/>
</dbReference>
<reference evidence="10 11" key="1">
    <citation type="journal article" date="2023" name="Life. Sci Alliance">
        <title>Evolutionary insights into 3D genome organization and epigenetic landscape of Vigna mungo.</title>
        <authorList>
            <person name="Junaid A."/>
            <person name="Singh B."/>
            <person name="Bhatia S."/>
        </authorList>
    </citation>
    <scope>NUCLEOTIDE SEQUENCE [LARGE SCALE GENOMIC DNA]</scope>
    <source>
        <strain evidence="10">Urdbean</strain>
    </source>
</reference>
<evidence type="ECO:0000256" key="1">
    <source>
        <dbReference type="ARBA" id="ARBA00007476"/>
    </source>
</evidence>
<evidence type="ECO:0000313" key="10">
    <source>
        <dbReference type="EMBL" id="WVZ06301.1"/>
    </source>
</evidence>
<dbReference type="CDD" id="cd05399">
    <property type="entry name" value="NT_Rel-Spo_like"/>
    <property type="match status" value="1"/>
</dbReference>
<dbReference type="SMART" id="SM00954">
    <property type="entry name" value="RelA_SpoT"/>
    <property type="match status" value="1"/>
</dbReference>
<dbReference type="InterPro" id="IPR003607">
    <property type="entry name" value="HD/PDEase_dom"/>
</dbReference>
<evidence type="ECO:0000256" key="7">
    <source>
        <dbReference type="ARBA" id="ARBA00082153"/>
    </source>
</evidence>
<keyword evidence="4" id="KW-0342">GTP-binding</keyword>
<dbReference type="CDD" id="cd01668">
    <property type="entry name" value="TGS_RSH"/>
    <property type="match status" value="1"/>
</dbReference>
<dbReference type="Pfam" id="PF04607">
    <property type="entry name" value="RelA_SpoT"/>
    <property type="match status" value="1"/>
</dbReference>
<dbReference type="Proteomes" id="UP001374535">
    <property type="component" value="Chromosome 6"/>
</dbReference>
<dbReference type="AlphaFoldDB" id="A0AAQ3RVY4"/>
<protein>
    <recommendedName>
        <fullName evidence="5">Putative GTP diphosphokinase RSH1, chloroplastic</fullName>
        <ecNumber evidence="2">2.7.6.5</ecNumber>
    </recommendedName>
    <alternativeName>
        <fullName evidence="6">RelA/SpoT homolog 1</fullName>
    </alternativeName>
    <alternativeName>
        <fullName evidence="7">ppGpp synthetase RSH1</fullName>
    </alternativeName>
</protein>
<name>A0AAQ3RVY4_VIGMU</name>
<dbReference type="InterPro" id="IPR012676">
    <property type="entry name" value="TGS-like"/>
</dbReference>
<keyword evidence="3" id="KW-0346">Stress response</keyword>
<evidence type="ECO:0000256" key="5">
    <source>
        <dbReference type="ARBA" id="ARBA00070102"/>
    </source>
</evidence>
<dbReference type="Pfam" id="PF13328">
    <property type="entry name" value="HD_4"/>
    <property type="match status" value="1"/>
</dbReference>
<dbReference type="FunFam" id="3.10.20.30:FF:000002">
    <property type="entry name" value="GTP pyrophosphokinase (RelA/SpoT)"/>
    <property type="match status" value="1"/>
</dbReference>
<comment type="similarity">
    <text evidence="1">Belongs to the RelA/SpoT family.</text>
</comment>
<proteinExistence type="inferred from homology"/>
<dbReference type="SUPFAM" id="SSF81301">
    <property type="entry name" value="Nucleotidyltransferase"/>
    <property type="match status" value="1"/>
</dbReference>
<feature type="domain" description="TGS" evidence="9">
    <location>
        <begin position="525"/>
        <end position="588"/>
    </location>
</feature>
<dbReference type="InterPro" id="IPR007685">
    <property type="entry name" value="RelA_SpoT"/>
</dbReference>
<dbReference type="CDD" id="cd00077">
    <property type="entry name" value="HDc"/>
    <property type="match status" value="1"/>
</dbReference>
<dbReference type="PROSITE" id="PS51831">
    <property type="entry name" value="HD"/>
    <property type="match status" value="1"/>
</dbReference>
<dbReference type="SUPFAM" id="SSF109604">
    <property type="entry name" value="HD-domain/PDEase-like"/>
    <property type="match status" value="1"/>
</dbReference>
<dbReference type="Gene3D" id="3.30.460.10">
    <property type="entry name" value="Beta Polymerase, domain 2"/>
    <property type="match status" value="1"/>
</dbReference>
<dbReference type="InterPro" id="IPR033655">
    <property type="entry name" value="TGS_RelA/SpoT"/>
</dbReference>
<evidence type="ECO:0000259" key="8">
    <source>
        <dbReference type="PROSITE" id="PS51831"/>
    </source>
</evidence>
<sequence length="886" mass="98776">MLEREDERERVKGNEGGEQGFGAAVSLECVNACKLWRGDGSGKFDCSLLSCAWKAPRFLTGFLASTAHPPHQCSDLYNGRNGRRNRYNFGCEAFSVGGSCSDEPLDIVLFEGLSRSNMSQVAPRRGQLCCSSAFPSNTATDFSPKSLWEDLKPAISYLSSKELELVHNAFMLAFKAHDGQKRRSGEPFIIHPVEVARILGELELDWESIAAGLLHDTVEDTNVVTFERIEEEFGATVRHIVEGETKVSKLGKLKYKNENDSVQDVKAEDLRQMFLAMTEEVRVIIVKLADRLHNMRTLSHMPPHKQASIAMETLQVFAPLAKLLGMYQIKSELENLSFMYTNAEDYAKVKRRVAELYKEHEKELLELRIVIKPKPCIGVGPLCNPQQICYHVLGLIHGIWTPIPRSVKDYIATPKPNGYQSLHTTVIPFLYESMFRLEVQIRTEEMDLIAERGIAAHYSGREFVTGLVGSATPSGKSSRGKTVCLNNANIALRIGWLNAIREWQEEFVGNMSSREFVDTITRDLLGSRVFVFTPRGEIKNLPQGASVIDYAYMIHTEIGNKMVAAKVNGNLVSPTHVLANAEVVEIITYNALSSKSAFQRHKQWLQHAKTRSARHKIMKFLREQAARSASDITTEAVNDFVTDSEGDSESEELSKGSSGSKYPWGKTFVNGEEISTSTRNETVLQSKNGSVWIPKVNGKHNKHVQRESFNGKGETLLQGNLVAKMIQVNIPRYKEVLPGLESWQAQKIASWHNMEGHSIQWLSVVKRIGSEFGLEMGDGMMAEVTTVLSTAGIAICSCVAEIDGGRGMAVMVFHVEGNLENLLAELSGRPWRSRMLVDSTALPLGVYYSLSNDYRDPDQGIKFCPQQRCLSLQNVTSPGRKTSNST</sequence>